<keyword evidence="6 11" id="KW-0812">Transmembrane</keyword>
<reference evidence="13 14" key="1">
    <citation type="submission" date="2018-08" db="EMBL/GenBank/DDBJ databases">
        <title>Thalassotalea euphylliae genome.</title>
        <authorList>
            <person name="Summers S."/>
            <person name="Rice S.A."/>
            <person name="Freckelton M.L."/>
            <person name="Nedved B.T."/>
            <person name="Hadfield M.G."/>
        </authorList>
    </citation>
    <scope>NUCLEOTIDE SEQUENCE [LARGE SCALE GENOMIC DNA]</scope>
    <source>
        <strain evidence="13 14">H1</strain>
    </source>
</reference>
<dbReference type="GO" id="GO:0005886">
    <property type="term" value="C:plasma membrane"/>
    <property type="evidence" value="ECO:0007669"/>
    <property type="project" value="UniProtKB-SubCell"/>
</dbReference>
<dbReference type="SUPFAM" id="SSF54523">
    <property type="entry name" value="Pili subunits"/>
    <property type="match status" value="1"/>
</dbReference>
<proteinExistence type="inferred from homology"/>
<keyword evidence="4" id="KW-0488">Methylation</keyword>
<dbReference type="InterPro" id="IPR045584">
    <property type="entry name" value="Pilin-like"/>
</dbReference>
<comment type="similarity">
    <text evidence="9">Belongs to the GSP H family.</text>
</comment>
<dbReference type="NCBIfam" id="TIGR02532">
    <property type="entry name" value="IV_pilin_GFxxxE"/>
    <property type="match status" value="1"/>
</dbReference>
<dbReference type="Pfam" id="PF07963">
    <property type="entry name" value="N_methyl"/>
    <property type="match status" value="1"/>
</dbReference>
<evidence type="ECO:0000256" key="5">
    <source>
        <dbReference type="ARBA" id="ARBA00022519"/>
    </source>
</evidence>
<keyword evidence="3" id="KW-1003">Cell membrane</keyword>
<comment type="caution">
    <text evidence="13">The sequence shown here is derived from an EMBL/GenBank/DDBJ whole genome shotgun (WGS) entry which is preliminary data.</text>
</comment>
<accession>A0A3E0TN57</accession>
<sequence>MKNLKGFTIVELMVTIAILGLMIAIAIPSFSEWVVRMRVDNEISSLQRLILTTRNTAINMEHSVTMCPLDGDTCSNKWNDDITVFIDLNGNGRLETGVAIDIDNDGTNESLDETIIRIKDAVKSGDKLSYSRNRVTYRPTGKTSFIGTFNYCPKGHTDKVRGIKVSLFGRAYQSKDTNNDGMDEFRDNTTPSC</sequence>
<protein>
    <recommendedName>
        <fullName evidence="2">Type II secretion system protein H</fullName>
    </recommendedName>
    <alternativeName>
        <fullName evidence="10">General secretion pathway protein H</fullName>
    </alternativeName>
</protein>
<evidence type="ECO:0000256" key="4">
    <source>
        <dbReference type="ARBA" id="ARBA00022481"/>
    </source>
</evidence>
<keyword evidence="8 11" id="KW-0472">Membrane</keyword>
<evidence type="ECO:0000313" key="13">
    <source>
        <dbReference type="EMBL" id="REL26009.1"/>
    </source>
</evidence>
<dbReference type="AlphaFoldDB" id="A0A3E0TN57"/>
<dbReference type="RefSeq" id="WP_116007130.1">
    <property type="nucleotide sequence ID" value="NZ_QUOU01000001.1"/>
</dbReference>
<evidence type="ECO:0000256" key="3">
    <source>
        <dbReference type="ARBA" id="ARBA00022475"/>
    </source>
</evidence>
<dbReference type="Gene3D" id="3.55.40.10">
    <property type="entry name" value="minor pseudopilin epsh domain"/>
    <property type="match status" value="1"/>
</dbReference>
<organism evidence="13 14">
    <name type="scientific">Thalassotalea euphylliae</name>
    <dbReference type="NCBI Taxonomy" id="1655234"/>
    <lineage>
        <taxon>Bacteria</taxon>
        <taxon>Pseudomonadati</taxon>
        <taxon>Pseudomonadota</taxon>
        <taxon>Gammaproteobacteria</taxon>
        <taxon>Alteromonadales</taxon>
        <taxon>Colwelliaceae</taxon>
        <taxon>Thalassotalea</taxon>
    </lineage>
</organism>
<evidence type="ECO:0000256" key="6">
    <source>
        <dbReference type="ARBA" id="ARBA00022692"/>
    </source>
</evidence>
<evidence type="ECO:0000256" key="1">
    <source>
        <dbReference type="ARBA" id="ARBA00004377"/>
    </source>
</evidence>
<dbReference type="EMBL" id="QUOU01000001">
    <property type="protein sequence ID" value="REL26009.1"/>
    <property type="molecule type" value="Genomic_DNA"/>
</dbReference>
<evidence type="ECO:0000256" key="9">
    <source>
        <dbReference type="ARBA" id="ARBA00025772"/>
    </source>
</evidence>
<gene>
    <name evidence="13" type="ORF">DXX93_05120</name>
</gene>
<dbReference type="GO" id="GO:0015627">
    <property type="term" value="C:type II protein secretion system complex"/>
    <property type="evidence" value="ECO:0007669"/>
    <property type="project" value="InterPro"/>
</dbReference>
<evidence type="ECO:0000256" key="11">
    <source>
        <dbReference type="SAM" id="Phobius"/>
    </source>
</evidence>
<dbReference type="InterPro" id="IPR022346">
    <property type="entry name" value="T2SS_GspH"/>
</dbReference>
<feature type="domain" description="General secretion pathway GspH" evidence="12">
    <location>
        <begin position="44"/>
        <end position="166"/>
    </location>
</feature>
<comment type="subcellular location">
    <subcellularLocation>
        <location evidence="1">Cell inner membrane</location>
        <topology evidence="1">Single-pass membrane protein</topology>
    </subcellularLocation>
</comment>
<feature type="transmembrane region" description="Helical" evidence="11">
    <location>
        <begin position="6"/>
        <end position="27"/>
    </location>
</feature>
<name>A0A3E0TN57_9GAMM</name>
<dbReference type="Proteomes" id="UP000256478">
    <property type="component" value="Unassembled WGS sequence"/>
</dbReference>
<dbReference type="Pfam" id="PF12019">
    <property type="entry name" value="GspH"/>
    <property type="match status" value="1"/>
</dbReference>
<dbReference type="GO" id="GO:0015628">
    <property type="term" value="P:protein secretion by the type II secretion system"/>
    <property type="evidence" value="ECO:0007669"/>
    <property type="project" value="InterPro"/>
</dbReference>
<evidence type="ECO:0000259" key="12">
    <source>
        <dbReference type="Pfam" id="PF12019"/>
    </source>
</evidence>
<dbReference type="OrthoDB" id="6315619at2"/>
<keyword evidence="5" id="KW-0997">Cell inner membrane</keyword>
<keyword evidence="7 11" id="KW-1133">Transmembrane helix</keyword>
<dbReference type="InterPro" id="IPR012902">
    <property type="entry name" value="N_methyl_site"/>
</dbReference>
<evidence type="ECO:0000256" key="10">
    <source>
        <dbReference type="ARBA" id="ARBA00030775"/>
    </source>
</evidence>
<evidence type="ECO:0000256" key="8">
    <source>
        <dbReference type="ARBA" id="ARBA00023136"/>
    </source>
</evidence>
<evidence type="ECO:0000256" key="7">
    <source>
        <dbReference type="ARBA" id="ARBA00022989"/>
    </source>
</evidence>
<evidence type="ECO:0000256" key="2">
    <source>
        <dbReference type="ARBA" id="ARBA00021549"/>
    </source>
</evidence>
<evidence type="ECO:0000313" key="14">
    <source>
        <dbReference type="Proteomes" id="UP000256478"/>
    </source>
</evidence>